<dbReference type="NCBIfam" id="NF041635">
    <property type="entry name" value="STM3941_fam"/>
    <property type="match status" value="1"/>
</dbReference>
<feature type="transmembrane region" description="Helical" evidence="1">
    <location>
        <begin position="58"/>
        <end position="81"/>
    </location>
</feature>
<evidence type="ECO:0000313" key="4">
    <source>
        <dbReference type="Proteomes" id="UP000186246"/>
    </source>
</evidence>
<reference evidence="2 5" key="1">
    <citation type="submission" date="2016-11" db="EMBL/GenBank/DDBJ databases">
        <title>Whole genomes of Flavobacteriaceae.</title>
        <authorList>
            <person name="Stine C."/>
            <person name="Li C."/>
            <person name="Tadesse D."/>
        </authorList>
    </citation>
    <scope>NUCLEOTIDE SEQUENCE [LARGE SCALE GENOMIC DNA]</scope>
    <source>
        <strain evidence="2 5">DSM 21068</strain>
    </source>
</reference>
<dbReference type="Proteomes" id="UP000238314">
    <property type="component" value="Unassembled WGS sequence"/>
</dbReference>
<dbReference type="AlphaFoldDB" id="A0A1N7JP13"/>
<evidence type="ECO:0000313" key="3">
    <source>
        <dbReference type="EMBL" id="SIS51103.1"/>
    </source>
</evidence>
<dbReference type="RefSeq" id="WP_076448666.1">
    <property type="nucleotide sequence ID" value="NZ_FTOJ01000001.1"/>
</dbReference>
<dbReference type="InterPro" id="IPR048136">
    <property type="entry name" value="STM3941-like"/>
</dbReference>
<name>A0A1N7JP13_9FLAO</name>
<dbReference type="EMBL" id="FTOJ01000001">
    <property type="protein sequence ID" value="SIS51103.1"/>
    <property type="molecule type" value="Genomic_DNA"/>
</dbReference>
<evidence type="ECO:0000313" key="2">
    <source>
        <dbReference type="EMBL" id="PQA91351.1"/>
    </source>
</evidence>
<keyword evidence="1" id="KW-0812">Transmembrane</keyword>
<feature type="transmembrane region" description="Helical" evidence="1">
    <location>
        <begin position="20"/>
        <end position="38"/>
    </location>
</feature>
<protein>
    <submittedName>
        <fullName evidence="3">Uncharacterized protein</fullName>
    </submittedName>
</protein>
<keyword evidence="5" id="KW-1185">Reference proteome</keyword>
<dbReference type="Proteomes" id="UP000186246">
    <property type="component" value="Unassembled WGS sequence"/>
</dbReference>
<reference evidence="4" key="2">
    <citation type="submission" date="2017-01" db="EMBL/GenBank/DDBJ databases">
        <authorList>
            <person name="Varghese N."/>
            <person name="Submissions S."/>
        </authorList>
    </citation>
    <scope>NUCLEOTIDE SEQUENCE [LARGE SCALE GENOMIC DNA]</scope>
    <source>
        <strain evidence="4">DSM 21068</strain>
    </source>
</reference>
<accession>A0A1N7JP13</accession>
<gene>
    <name evidence="2" type="ORF">B0A70_12840</name>
    <name evidence="3" type="ORF">SAMN05421796_10159</name>
</gene>
<proteinExistence type="predicted"/>
<dbReference type="EMBL" id="MUGO01000019">
    <property type="protein sequence ID" value="PQA91351.1"/>
    <property type="molecule type" value="Genomic_DNA"/>
</dbReference>
<keyword evidence="1" id="KW-1133">Transmembrane helix</keyword>
<organism evidence="3 4">
    <name type="scientific">Chryseobacterium piscicola</name>
    <dbReference type="NCBI Taxonomy" id="551459"/>
    <lineage>
        <taxon>Bacteria</taxon>
        <taxon>Pseudomonadati</taxon>
        <taxon>Bacteroidota</taxon>
        <taxon>Flavobacteriia</taxon>
        <taxon>Flavobacteriales</taxon>
        <taxon>Weeksellaceae</taxon>
        <taxon>Chryseobacterium group</taxon>
        <taxon>Chryseobacterium</taxon>
    </lineage>
</organism>
<keyword evidence="1" id="KW-0472">Membrane</keyword>
<evidence type="ECO:0000256" key="1">
    <source>
        <dbReference type="SAM" id="Phobius"/>
    </source>
</evidence>
<dbReference type="OrthoDB" id="6028159at2"/>
<sequence length="187" mass="21593">MMSKKIVPVVIPLSKMKMTLLFIGAVLFVVLGLILIIYEPESINHSNRYAWIMKPFPRFLAGFVCVVFFGLAAITMLFRLFNKKPGLIINEKGINDNSSALALGFIPWKDIREVKMVTVNQNKFILIIVRNPIDYLNKTTQWLKLRGLKLNFRYYETPICISANSLQIKFDELYTLLVDNVNQFKNN</sequence>
<dbReference type="STRING" id="551459.SAMN05421796_10159"/>
<evidence type="ECO:0000313" key="5">
    <source>
        <dbReference type="Proteomes" id="UP000238314"/>
    </source>
</evidence>
<reference evidence="3" key="3">
    <citation type="submission" date="2017-01" db="EMBL/GenBank/DDBJ databases">
        <authorList>
            <person name="Mah S.A."/>
            <person name="Swanson W.J."/>
            <person name="Moy G.W."/>
            <person name="Vacquier V.D."/>
        </authorList>
    </citation>
    <scope>NUCLEOTIDE SEQUENCE [LARGE SCALE GENOMIC DNA]</scope>
    <source>
        <strain evidence="3">DSM 21068</strain>
    </source>
</reference>